<gene>
    <name evidence="2" type="ORF">FKX92_02990</name>
</gene>
<dbReference type="RefSeq" id="WP_149565487.1">
    <property type="nucleotide sequence ID" value="NZ_VIBR01000001.1"/>
</dbReference>
<evidence type="ECO:0000256" key="1">
    <source>
        <dbReference type="SAM" id="Phobius"/>
    </source>
</evidence>
<organism evidence="2 3">
    <name type="scientific">Streptococcus sanguinis</name>
    <dbReference type="NCBI Taxonomy" id="1305"/>
    <lineage>
        <taxon>Bacteria</taxon>
        <taxon>Bacillati</taxon>
        <taxon>Bacillota</taxon>
        <taxon>Bacilli</taxon>
        <taxon>Lactobacillales</taxon>
        <taxon>Streptococcaceae</taxon>
        <taxon>Streptococcus</taxon>
    </lineage>
</organism>
<comment type="caution">
    <text evidence="2">The sequence shown here is derived from an EMBL/GenBank/DDBJ whole genome shotgun (WGS) entry which is preliminary data.</text>
</comment>
<dbReference type="EMBL" id="VIBR01000001">
    <property type="protein sequence ID" value="KAA0119519.1"/>
    <property type="molecule type" value="Genomic_DNA"/>
</dbReference>
<reference evidence="2 3" key="1">
    <citation type="submission" date="2019-06" db="EMBL/GenBank/DDBJ databases">
        <title>Genome sequence and analysis of a MDR-Streptococcus sanguis isolated from throat swab of children with scarlet fever from Hangzhou,China.</title>
        <authorList>
            <person name="Huang Y."/>
            <person name="Xie L."/>
            <person name="Liu W."/>
        </authorList>
    </citation>
    <scope>NUCLEOTIDE SEQUENCE [LARGE SCALE GENOMIC DNA]</scope>
    <source>
        <strain evidence="2 3">S28</strain>
    </source>
</reference>
<dbReference type="AlphaFoldDB" id="A0A5A7ZUK4"/>
<keyword evidence="1" id="KW-1133">Transmembrane helix</keyword>
<feature type="transmembrane region" description="Helical" evidence="1">
    <location>
        <begin position="175"/>
        <end position="197"/>
    </location>
</feature>
<accession>A0A5A7ZUK4</accession>
<feature type="transmembrane region" description="Helical" evidence="1">
    <location>
        <begin position="237"/>
        <end position="255"/>
    </location>
</feature>
<sequence>MLSLRWKKVGRFDMKKRDIRTIFKHIVNNSETFSAYLELKQKVQSLEVLKIQENSEHDKLTHMVNSARYLFCLFIFGFILSLFYFKNISSPREPIYFVIYLAAYTIFLILTAIAEINFVVFLLSLVINFLIAKIPKLAFLVRIPLFILVNVITYPFLFTHFITNMLGKQKPTDNFMFVIITLVIFLIVAWASSFVIVKTQSTFQFENQHNAFILINNIKDSVVLFLTGMMFFLPNEYRMFLTFIGFISPIIKLTINHEIKNRQNEAEEIFQQELKSDVPNYKELKRCYHLGGEKYKEKLLNNEKFSEVIKAVEGE</sequence>
<evidence type="ECO:0000313" key="3">
    <source>
        <dbReference type="Proteomes" id="UP000324105"/>
    </source>
</evidence>
<keyword evidence="1" id="KW-0472">Membrane</keyword>
<evidence type="ECO:0000313" key="2">
    <source>
        <dbReference type="EMBL" id="KAA0119519.1"/>
    </source>
</evidence>
<dbReference type="Proteomes" id="UP000324105">
    <property type="component" value="Unassembled WGS sequence"/>
</dbReference>
<proteinExistence type="predicted"/>
<feature type="transmembrane region" description="Helical" evidence="1">
    <location>
        <begin position="97"/>
        <end position="127"/>
    </location>
</feature>
<protein>
    <submittedName>
        <fullName evidence="2">Uncharacterized protein</fullName>
    </submittedName>
</protein>
<feature type="transmembrane region" description="Helical" evidence="1">
    <location>
        <begin position="209"/>
        <end position="231"/>
    </location>
</feature>
<feature type="transmembrane region" description="Helical" evidence="1">
    <location>
        <begin position="139"/>
        <end position="163"/>
    </location>
</feature>
<name>A0A5A7ZUK4_STRSA</name>
<keyword evidence="1" id="KW-0812">Transmembrane</keyword>
<feature type="transmembrane region" description="Helical" evidence="1">
    <location>
        <begin position="67"/>
        <end position="85"/>
    </location>
</feature>